<feature type="transmembrane region" description="Helical" evidence="2">
    <location>
        <begin position="16"/>
        <end position="43"/>
    </location>
</feature>
<reference evidence="4" key="1">
    <citation type="submission" date="2016-04" db="UniProtKB">
        <authorList>
            <consortium name="WormBaseParasite"/>
        </authorList>
    </citation>
    <scope>IDENTIFICATION</scope>
</reference>
<evidence type="ECO:0000256" key="1">
    <source>
        <dbReference type="SAM" id="MobiDB-lite"/>
    </source>
</evidence>
<evidence type="ECO:0000256" key="2">
    <source>
        <dbReference type="SAM" id="Phobius"/>
    </source>
</evidence>
<organism evidence="3 4">
    <name type="scientific">Syphacia muris</name>
    <dbReference type="NCBI Taxonomy" id="451379"/>
    <lineage>
        <taxon>Eukaryota</taxon>
        <taxon>Metazoa</taxon>
        <taxon>Ecdysozoa</taxon>
        <taxon>Nematoda</taxon>
        <taxon>Chromadorea</taxon>
        <taxon>Rhabditida</taxon>
        <taxon>Spirurina</taxon>
        <taxon>Oxyuridomorpha</taxon>
        <taxon>Oxyuroidea</taxon>
        <taxon>Oxyuridae</taxon>
        <taxon>Syphacia</taxon>
    </lineage>
</organism>
<keyword evidence="2" id="KW-0472">Membrane</keyword>
<keyword evidence="3" id="KW-1185">Reference proteome</keyword>
<sequence length="177" mass="20029">MSIVGLIAAIRTEQPIFLWPFLITQFLVLISLLLLTLISYVVVIFPSSDYWSLFVSDDEKDGPKINVRLKALLACILYGIGDTYEIWIISVGLACHRYFDDMIEQKEERLRKSRNRLPQPIAKKPKLPEVRTQLPYTAAAGAGGQTNFTNPAFVIEDSDDERDSPPFPQNSGKRQIT</sequence>
<keyword evidence="2" id="KW-1133">Transmembrane helix</keyword>
<evidence type="ECO:0000313" key="4">
    <source>
        <dbReference type="WBParaSite" id="SMUV_0000400101-mRNA-1"/>
    </source>
</evidence>
<evidence type="ECO:0000313" key="3">
    <source>
        <dbReference type="Proteomes" id="UP000046393"/>
    </source>
</evidence>
<dbReference type="Proteomes" id="UP000046393">
    <property type="component" value="Unplaced"/>
</dbReference>
<proteinExistence type="predicted"/>
<dbReference type="AlphaFoldDB" id="A0A0N5AHY1"/>
<name>A0A0N5AHY1_9BILA</name>
<dbReference type="WBParaSite" id="SMUV_0000400101-mRNA-1">
    <property type="protein sequence ID" value="SMUV_0000400101-mRNA-1"/>
    <property type="gene ID" value="SMUV_0000400101"/>
</dbReference>
<keyword evidence="2" id="KW-0812">Transmembrane</keyword>
<accession>A0A0N5AHY1</accession>
<dbReference type="STRING" id="451379.A0A0N5AHY1"/>
<feature type="region of interest" description="Disordered" evidence="1">
    <location>
        <begin position="139"/>
        <end position="177"/>
    </location>
</feature>
<protein>
    <submittedName>
        <fullName evidence="4">Lysosomal cobalamin transporter</fullName>
    </submittedName>
</protein>